<evidence type="ECO:0000313" key="2">
    <source>
        <dbReference type="EMBL" id="BDX03938.1"/>
    </source>
</evidence>
<reference evidence="2 3" key="1">
    <citation type="submission" date="2023-01" db="EMBL/GenBank/DDBJ databases">
        <title>Complete genome sequence of Marinomonas pontica strain 200518_36.</title>
        <authorList>
            <person name="Ueki S."/>
            <person name="Gajardo G."/>
            <person name="Maruyama F."/>
        </authorList>
    </citation>
    <scope>NUCLEOTIDE SEQUENCE [LARGE SCALE GENOMIC DNA]</scope>
    <source>
        <strain evidence="2 3">200518_36</strain>
    </source>
</reference>
<dbReference type="EMBL" id="AP027271">
    <property type="protein sequence ID" value="BDX03938.1"/>
    <property type="molecule type" value="Genomic_DNA"/>
</dbReference>
<dbReference type="PANTHER" id="PTHR35604:SF2">
    <property type="entry name" value="TRANSPOSASE INSH FOR INSERTION SEQUENCE ELEMENT IS5A-RELATED"/>
    <property type="match status" value="1"/>
</dbReference>
<keyword evidence="3" id="KW-1185">Reference proteome</keyword>
<protein>
    <recommendedName>
        <fullName evidence="1">Transposase IS4-like domain-containing protein</fullName>
    </recommendedName>
</protein>
<dbReference type="Pfam" id="PF01609">
    <property type="entry name" value="DDE_Tnp_1"/>
    <property type="match status" value="1"/>
</dbReference>
<evidence type="ECO:0000259" key="1">
    <source>
        <dbReference type="Pfam" id="PF01609"/>
    </source>
</evidence>
<evidence type="ECO:0000313" key="3">
    <source>
        <dbReference type="Proteomes" id="UP001307608"/>
    </source>
</evidence>
<gene>
    <name evidence="2" type="ORF">MACH16_26860</name>
</gene>
<dbReference type="Proteomes" id="UP001307608">
    <property type="component" value="Chromosome"/>
</dbReference>
<dbReference type="PANTHER" id="PTHR35604">
    <property type="entry name" value="TRANSPOSASE INSH FOR INSERTION SEQUENCE ELEMENT IS5A-RELATED"/>
    <property type="match status" value="1"/>
</dbReference>
<organism evidence="2 3">
    <name type="scientific">Marinomonas pontica</name>
    <dbReference type="NCBI Taxonomy" id="264739"/>
    <lineage>
        <taxon>Bacteria</taxon>
        <taxon>Pseudomonadati</taxon>
        <taxon>Pseudomonadota</taxon>
        <taxon>Gammaproteobacteria</taxon>
        <taxon>Oceanospirillales</taxon>
        <taxon>Oceanospirillaceae</taxon>
        <taxon>Marinomonas</taxon>
    </lineage>
</organism>
<sequence length="142" mass="16364">MDAKRGLVHSFTTTSANEHDLNQLPELMHGEESFVSADSGYRGVEKREENKDKKLDWLIAEMPSKVRELKKHPRINKLPIKTEYIKASIRAKVEHPFRILKCQFGFRKAVYKGLSKNDNKLAVLFALGNLARIEQMIRSERG</sequence>
<name>A0ABM8FIS5_9GAMM</name>
<feature type="domain" description="Transposase IS4-like" evidence="1">
    <location>
        <begin position="2"/>
        <end position="127"/>
    </location>
</feature>
<dbReference type="InterPro" id="IPR002559">
    <property type="entry name" value="Transposase_11"/>
</dbReference>
<proteinExistence type="predicted"/>
<accession>A0ABM8FIS5</accession>